<sequence length="238" mass="26326">MSGMDTANRRLAPPRSYANKIADILRAEIDRGVFRPGERLPTESSLCATFGVSRAVVREAISALKQGGVLESYQGRGIFVSGQPPEATFRLAEADLSDRDELDRVLEFLLAHESAAAGLAAERRSPEELARIKSALDAMEDAIRRNETGIDEDLQFHAQISAATNNEFFISFAAFLENRVRHLIREARANSSRAGLTDLVQQEHREIYKAIAEGNKDAARLAAEQHLRNAATRLRQRG</sequence>
<gene>
    <name evidence="5" type="ORF">GGR25_002847</name>
</gene>
<proteinExistence type="predicted"/>
<keyword evidence="2 5" id="KW-0238">DNA-binding</keyword>
<comment type="caution">
    <text evidence="5">The sequence shown here is derived from an EMBL/GenBank/DDBJ whole genome shotgun (WGS) entry which is preliminary data.</text>
</comment>
<name>A0A840AS05_9HYPH</name>
<dbReference type="EMBL" id="JACIDS010000003">
    <property type="protein sequence ID" value="MBB3931797.1"/>
    <property type="molecule type" value="Genomic_DNA"/>
</dbReference>
<dbReference type="Proteomes" id="UP000553963">
    <property type="component" value="Unassembled WGS sequence"/>
</dbReference>
<dbReference type="RefSeq" id="WP_246409656.1">
    <property type="nucleotide sequence ID" value="NZ_JACIDS010000003.1"/>
</dbReference>
<dbReference type="GO" id="GO:0003677">
    <property type="term" value="F:DNA binding"/>
    <property type="evidence" value="ECO:0007669"/>
    <property type="project" value="UniProtKB-KW"/>
</dbReference>
<evidence type="ECO:0000256" key="1">
    <source>
        <dbReference type="ARBA" id="ARBA00023015"/>
    </source>
</evidence>
<reference evidence="5 6" key="1">
    <citation type="submission" date="2020-08" db="EMBL/GenBank/DDBJ databases">
        <title>Genomic Encyclopedia of Type Strains, Phase IV (KMG-IV): sequencing the most valuable type-strain genomes for metagenomic binning, comparative biology and taxonomic classification.</title>
        <authorList>
            <person name="Goeker M."/>
        </authorList>
    </citation>
    <scope>NUCLEOTIDE SEQUENCE [LARGE SCALE GENOMIC DNA]</scope>
    <source>
        <strain evidence="5 6">DSM 25966</strain>
    </source>
</reference>
<dbReference type="Pfam" id="PF07729">
    <property type="entry name" value="FCD"/>
    <property type="match status" value="1"/>
</dbReference>
<dbReference type="InterPro" id="IPR008920">
    <property type="entry name" value="TF_FadR/GntR_C"/>
</dbReference>
<evidence type="ECO:0000256" key="3">
    <source>
        <dbReference type="ARBA" id="ARBA00023163"/>
    </source>
</evidence>
<keyword evidence="3" id="KW-0804">Transcription</keyword>
<dbReference type="Pfam" id="PF00392">
    <property type="entry name" value="GntR"/>
    <property type="match status" value="1"/>
</dbReference>
<dbReference type="InterPro" id="IPR011711">
    <property type="entry name" value="GntR_C"/>
</dbReference>
<dbReference type="SMART" id="SM00895">
    <property type="entry name" value="FCD"/>
    <property type="match status" value="1"/>
</dbReference>
<dbReference type="PRINTS" id="PR00035">
    <property type="entry name" value="HTHGNTR"/>
</dbReference>
<evidence type="ECO:0000313" key="5">
    <source>
        <dbReference type="EMBL" id="MBB3931797.1"/>
    </source>
</evidence>
<dbReference type="SUPFAM" id="SSF46785">
    <property type="entry name" value="Winged helix' DNA-binding domain"/>
    <property type="match status" value="1"/>
</dbReference>
<accession>A0A840AS05</accession>
<dbReference type="InterPro" id="IPR000524">
    <property type="entry name" value="Tscrpt_reg_HTH_GntR"/>
</dbReference>
<feature type="domain" description="HTH gntR-type" evidence="4">
    <location>
        <begin position="15"/>
        <end position="83"/>
    </location>
</feature>
<dbReference type="Gene3D" id="1.20.120.530">
    <property type="entry name" value="GntR ligand-binding domain-like"/>
    <property type="match status" value="1"/>
</dbReference>
<dbReference type="Gene3D" id="1.10.10.10">
    <property type="entry name" value="Winged helix-like DNA-binding domain superfamily/Winged helix DNA-binding domain"/>
    <property type="match status" value="1"/>
</dbReference>
<evidence type="ECO:0000256" key="2">
    <source>
        <dbReference type="ARBA" id="ARBA00023125"/>
    </source>
</evidence>
<dbReference type="PROSITE" id="PS50949">
    <property type="entry name" value="HTH_GNTR"/>
    <property type="match status" value="1"/>
</dbReference>
<protein>
    <submittedName>
        <fullName evidence="5">DNA-binding FadR family transcriptional regulator</fullName>
    </submittedName>
</protein>
<keyword evidence="1" id="KW-0805">Transcription regulation</keyword>
<dbReference type="SUPFAM" id="SSF48008">
    <property type="entry name" value="GntR ligand-binding domain-like"/>
    <property type="match status" value="1"/>
</dbReference>
<dbReference type="PANTHER" id="PTHR43537:SF5">
    <property type="entry name" value="UXU OPERON TRANSCRIPTIONAL REGULATOR"/>
    <property type="match status" value="1"/>
</dbReference>
<keyword evidence="6" id="KW-1185">Reference proteome</keyword>
<dbReference type="SMART" id="SM00345">
    <property type="entry name" value="HTH_GNTR"/>
    <property type="match status" value="1"/>
</dbReference>
<dbReference type="InterPro" id="IPR036390">
    <property type="entry name" value="WH_DNA-bd_sf"/>
</dbReference>
<dbReference type="GO" id="GO:0003700">
    <property type="term" value="F:DNA-binding transcription factor activity"/>
    <property type="evidence" value="ECO:0007669"/>
    <property type="project" value="InterPro"/>
</dbReference>
<organism evidence="5 6">
    <name type="scientific">Kaistia hirudinis</name>
    <dbReference type="NCBI Taxonomy" id="1293440"/>
    <lineage>
        <taxon>Bacteria</taxon>
        <taxon>Pseudomonadati</taxon>
        <taxon>Pseudomonadota</taxon>
        <taxon>Alphaproteobacteria</taxon>
        <taxon>Hyphomicrobiales</taxon>
        <taxon>Kaistiaceae</taxon>
        <taxon>Kaistia</taxon>
    </lineage>
</organism>
<dbReference type="PANTHER" id="PTHR43537">
    <property type="entry name" value="TRANSCRIPTIONAL REGULATOR, GNTR FAMILY"/>
    <property type="match status" value="1"/>
</dbReference>
<dbReference type="AlphaFoldDB" id="A0A840AS05"/>
<dbReference type="InterPro" id="IPR036388">
    <property type="entry name" value="WH-like_DNA-bd_sf"/>
</dbReference>
<evidence type="ECO:0000259" key="4">
    <source>
        <dbReference type="PROSITE" id="PS50949"/>
    </source>
</evidence>
<dbReference type="CDD" id="cd07377">
    <property type="entry name" value="WHTH_GntR"/>
    <property type="match status" value="1"/>
</dbReference>
<evidence type="ECO:0000313" key="6">
    <source>
        <dbReference type="Proteomes" id="UP000553963"/>
    </source>
</evidence>